<protein>
    <submittedName>
        <fullName evidence="9">DedA family protein</fullName>
    </submittedName>
</protein>
<comment type="similarity">
    <text evidence="2 7">Belongs to the DedA family.</text>
</comment>
<keyword evidence="6 7" id="KW-0472">Membrane</keyword>
<feature type="domain" description="VTT" evidence="8">
    <location>
        <begin position="35"/>
        <end position="164"/>
    </location>
</feature>
<comment type="caution">
    <text evidence="9">The sequence shown here is derived from an EMBL/GenBank/DDBJ whole genome shotgun (WGS) entry which is preliminary data.</text>
</comment>
<evidence type="ECO:0000256" key="5">
    <source>
        <dbReference type="ARBA" id="ARBA00022989"/>
    </source>
</evidence>
<dbReference type="PANTHER" id="PTHR30353:SF0">
    <property type="entry name" value="TRANSMEMBRANE PROTEIN"/>
    <property type="match status" value="1"/>
</dbReference>
<evidence type="ECO:0000259" key="8">
    <source>
        <dbReference type="Pfam" id="PF09335"/>
    </source>
</evidence>
<keyword evidence="5 7" id="KW-1133">Transmembrane helix</keyword>
<dbReference type="InterPro" id="IPR032818">
    <property type="entry name" value="DedA-like"/>
</dbReference>
<evidence type="ECO:0000256" key="6">
    <source>
        <dbReference type="ARBA" id="ARBA00023136"/>
    </source>
</evidence>
<evidence type="ECO:0000313" key="10">
    <source>
        <dbReference type="Proteomes" id="UP001597417"/>
    </source>
</evidence>
<accession>A0ABW5FKB4</accession>
<evidence type="ECO:0000256" key="7">
    <source>
        <dbReference type="RuleBase" id="RU367016"/>
    </source>
</evidence>
<gene>
    <name evidence="9" type="ORF">ACFSXZ_03750</name>
</gene>
<name>A0ABW5FKB4_9PSEU</name>
<dbReference type="EMBL" id="JBHUKR010000004">
    <property type="protein sequence ID" value="MFD2415438.1"/>
    <property type="molecule type" value="Genomic_DNA"/>
</dbReference>
<feature type="transmembrane region" description="Helical" evidence="7">
    <location>
        <begin position="144"/>
        <end position="170"/>
    </location>
</feature>
<evidence type="ECO:0000256" key="4">
    <source>
        <dbReference type="ARBA" id="ARBA00022692"/>
    </source>
</evidence>
<dbReference type="InterPro" id="IPR032816">
    <property type="entry name" value="VTT_dom"/>
</dbReference>
<organism evidence="9 10">
    <name type="scientific">Amycolatopsis pigmentata</name>
    <dbReference type="NCBI Taxonomy" id="450801"/>
    <lineage>
        <taxon>Bacteria</taxon>
        <taxon>Bacillati</taxon>
        <taxon>Actinomycetota</taxon>
        <taxon>Actinomycetes</taxon>
        <taxon>Pseudonocardiales</taxon>
        <taxon>Pseudonocardiaceae</taxon>
        <taxon>Amycolatopsis</taxon>
    </lineage>
</organism>
<evidence type="ECO:0000313" key="9">
    <source>
        <dbReference type="EMBL" id="MFD2415438.1"/>
    </source>
</evidence>
<evidence type="ECO:0000256" key="2">
    <source>
        <dbReference type="ARBA" id="ARBA00010792"/>
    </source>
</evidence>
<proteinExistence type="inferred from homology"/>
<dbReference type="Proteomes" id="UP001597417">
    <property type="component" value="Unassembled WGS sequence"/>
</dbReference>
<keyword evidence="10" id="KW-1185">Reference proteome</keyword>
<feature type="transmembrane region" description="Helical" evidence="7">
    <location>
        <begin position="63"/>
        <end position="81"/>
    </location>
</feature>
<sequence length="207" mass="21942">MNPLSATSWLATLGAAGVFVVLFAETGLLIGFFLPGDSLLFTAGLFCTTSTTAVVHLSLPLVLLAAVAGALTGAQAGFVLGRRGGRPLLARAGNRHLHRGIERAEELLERYGYAKAIVLARFIPVVRTVLNPLAGILDVPGRTFLLWQAVGGLVWAIGVTLAGYLLGASIPGIDQYLLPIIAVIVVLSLLPMLLELRRSRRRTPSAR</sequence>
<dbReference type="RefSeq" id="WP_378261233.1">
    <property type="nucleotide sequence ID" value="NZ_JBHUKR010000004.1"/>
</dbReference>
<dbReference type="Pfam" id="PF09335">
    <property type="entry name" value="VTT_dom"/>
    <property type="match status" value="1"/>
</dbReference>
<dbReference type="PANTHER" id="PTHR30353">
    <property type="entry name" value="INNER MEMBRANE PROTEIN DEDA-RELATED"/>
    <property type="match status" value="1"/>
</dbReference>
<keyword evidence="4 7" id="KW-0812">Transmembrane</keyword>
<keyword evidence="3 7" id="KW-1003">Cell membrane</keyword>
<feature type="transmembrane region" description="Helical" evidence="7">
    <location>
        <begin position="6"/>
        <end position="32"/>
    </location>
</feature>
<reference evidence="10" key="1">
    <citation type="journal article" date="2019" name="Int. J. Syst. Evol. Microbiol.">
        <title>The Global Catalogue of Microorganisms (GCM) 10K type strain sequencing project: providing services to taxonomists for standard genome sequencing and annotation.</title>
        <authorList>
            <consortium name="The Broad Institute Genomics Platform"/>
            <consortium name="The Broad Institute Genome Sequencing Center for Infectious Disease"/>
            <person name="Wu L."/>
            <person name="Ma J."/>
        </authorList>
    </citation>
    <scope>NUCLEOTIDE SEQUENCE [LARGE SCALE GENOMIC DNA]</scope>
    <source>
        <strain evidence="10">CGMCC 4.7645</strain>
    </source>
</reference>
<evidence type="ECO:0000256" key="3">
    <source>
        <dbReference type="ARBA" id="ARBA00022475"/>
    </source>
</evidence>
<feature type="transmembrane region" description="Helical" evidence="7">
    <location>
        <begin position="176"/>
        <end position="194"/>
    </location>
</feature>
<evidence type="ECO:0000256" key="1">
    <source>
        <dbReference type="ARBA" id="ARBA00004651"/>
    </source>
</evidence>
<comment type="subcellular location">
    <subcellularLocation>
        <location evidence="1 7">Cell membrane</location>
        <topology evidence="1 7">Multi-pass membrane protein</topology>
    </subcellularLocation>
</comment>